<keyword evidence="1" id="KW-1133">Transmembrane helix</keyword>
<name>A0A0C1NJL6_9CYAN</name>
<dbReference type="STRING" id="1479485.DA73_0205885"/>
<dbReference type="EMBL" id="JHEG04000001">
    <property type="protein sequence ID" value="KAF3888089.1"/>
    <property type="molecule type" value="Genomic_DNA"/>
</dbReference>
<comment type="caution">
    <text evidence="3">The sequence shown here is derived from an EMBL/GenBank/DDBJ whole genome shotgun (WGS) entry which is preliminary data.</text>
</comment>
<feature type="transmembrane region" description="Helical" evidence="1">
    <location>
        <begin position="12"/>
        <end position="37"/>
    </location>
</feature>
<evidence type="ECO:0000256" key="1">
    <source>
        <dbReference type="SAM" id="Phobius"/>
    </source>
</evidence>
<sequence length="389" mass="43626">MKSRKFRDIAFILHRYLGLAVGILIAFIGLTGSLLVFKPEMEQFFISRQIGQIVPQAQMVSIDTVLETVNSALKQSSLSPDIPNRSNLKLYSIRLPANAKAPYQADLFDAADKLTRIFIHPYTSEIMAWNLADSSIERVFLYLHYALLLGKNGQIAVGIAGLLLCILCLTGLILWPGWRKLITGFKIKLNAHPKRVNFDVHKVVGVVAAIFLFLTAFTGFCWNFSDWSYPLIYAVTGTSQPPKITSQPNSNLAPLQLSQLLQNSATVFPNAATFSITMPSEPEDAVYIRKRQTHETTLYGQSGVYLDRYSGKVLHIDDSRNLPLGDSVLAAFEPLHYGTFWGFPSRILYVFVGLTPTLLLLTGFIMWQYRQQGKSAKLTQRDNKYKAPI</sequence>
<dbReference type="InterPro" id="IPR005625">
    <property type="entry name" value="PepSY-ass_TM"/>
</dbReference>
<dbReference type="Pfam" id="PF03929">
    <property type="entry name" value="PepSY_TM"/>
    <property type="match status" value="1"/>
</dbReference>
<reference evidence="2" key="2">
    <citation type="submission" date="2019-11" db="EMBL/GenBank/DDBJ databases">
        <title>Improved Assembly of Tolypothrix boutellei genome.</title>
        <authorList>
            <person name="Sarangi A.N."/>
            <person name="Mukherjee M."/>
            <person name="Ghosh S."/>
            <person name="Singh D."/>
            <person name="Das A."/>
            <person name="Kant S."/>
            <person name="Prusty A."/>
            <person name="Tripathy S."/>
        </authorList>
    </citation>
    <scope>NUCLEOTIDE SEQUENCE</scope>
    <source>
        <strain evidence="2">VB521301</strain>
    </source>
</reference>
<evidence type="ECO:0000313" key="3">
    <source>
        <dbReference type="EMBL" id="KIE12976.1"/>
    </source>
</evidence>
<feature type="transmembrane region" description="Helical" evidence="1">
    <location>
        <begin position="347"/>
        <end position="367"/>
    </location>
</feature>
<feature type="transmembrane region" description="Helical" evidence="1">
    <location>
        <begin position="155"/>
        <end position="178"/>
    </location>
</feature>
<dbReference type="AlphaFoldDB" id="A0A0C1NJL6"/>
<dbReference type="RefSeq" id="WP_038080372.1">
    <property type="nucleotide sequence ID" value="NZ_JHEG04000001.1"/>
</dbReference>
<evidence type="ECO:0000313" key="4">
    <source>
        <dbReference type="Proteomes" id="UP000029738"/>
    </source>
</evidence>
<dbReference type="EMBL" id="JHEG02000019">
    <property type="protein sequence ID" value="KIE12976.1"/>
    <property type="molecule type" value="Genomic_DNA"/>
</dbReference>
<dbReference type="PANTHER" id="PTHR34219">
    <property type="entry name" value="IRON-REGULATED INNER MEMBRANE PROTEIN-RELATED"/>
    <property type="match status" value="1"/>
</dbReference>
<protein>
    <submittedName>
        <fullName evidence="2">PepSY domain-containing protein</fullName>
    </submittedName>
    <submittedName>
        <fullName evidence="3">Peptidase</fullName>
    </submittedName>
</protein>
<keyword evidence="1" id="KW-0812">Transmembrane</keyword>
<proteinExistence type="predicted"/>
<evidence type="ECO:0000313" key="2">
    <source>
        <dbReference type="EMBL" id="KAF3888089.1"/>
    </source>
</evidence>
<dbReference type="PANTHER" id="PTHR34219:SF3">
    <property type="entry name" value="BLL7967 PROTEIN"/>
    <property type="match status" value="1"/>
</dbReference>
<keyword evidence="1" id="KW-0472">Membrane</keyword>
<organism evidence="3">
    <name type="scientific">Tolypothrix bouteillei VB521301</name>
    <dbReference type="NCBI Taxonomy" id="1479485"/>
    <lineage>
        <taxon>Bacteria</taxon>
        <taxon>Bacillati</taxon>
        <taxon>Cyanobacteriota</taxon>
        <taxon>Cyanophyceae</taxon>
        <taxon>Nostocales</taxon>
        <taxon>Tolypothrichaceae</taxon>
        <taxon>Tolypothrix</taxon>
    </lineage>
</organism>
<dbReference type="Proteomes" id="UP000029738">
    <property type="component" value="Unassembled WGS sequence"/>
</dbReference>
<reference evidence="3" key="1">
    <citation type="journal article" date="2015" name="Genome Announc.">
        <title>Draft Genome Sequence of Tolypothrix boutellei Strain VB521301.</title>
        <authorList>
            <person name="Chandrababunaidu M.M."/>
            <person name="Singh D."/>
            <person name="Sen D."/>
            <person name="Bhan S."/>
            <person name="Das S."/>
            <person name="Gupta A."/>
            <person name="Adhikary S.P."/>
            <person name="Tripathy S."/>
        </authorList>
    </citation>
    <scope>NUCLEOTIDE SEQUENCE</scope>
    <source>
        <strain evidence="3">VB521301</strain>
    </source>
</reference>
<accession>A0A0C1NJL6</accession>
<feature type="transmembrane region" description="Helical" evidence="1">
    <location>
        <begin position="203"/>
        <end position="225"/>
    </location>
</feature>
<keyword evidence="4" id="KW-1185">Reference proteome</keyword>
<gene>
    <name evidence="3" type="ORF">DA73_0205885</name>
    <name evidence="2" type="ORF">DA73_0400023295</name>
</gene>
<dbReference type="OrthoDB" id="9776609at2"/>